<evidence type="ECO:0000256" key="7">
    <source>
        <dbReference type="PROSITE-ProRule" id="PRU01379"/>
    </source>
</evidence>
<dbReference type="Pfam" id="PF00246">
    <property type="entry name" value="Peptidase_M14"/>
    <property type="match status" value="1"/>
</dbReference>
<evidence type="ECO:0000313" key="9">
    <source>
        <dbReference type="EMBL" id="MFD2593077.1"/>
    </source>
</evidence>
<evidence type="ECO:0000256" key="5">
    <source>
        <dbReference type="ARBA" id="ARBA00022833"/>
    </source>
</evidence>
<comment type="cofactor">
    <cofactor evidence="1">
        <name>Zn(2+)</name>
        <dbReference type="ChEBI" id="CHEBI:29105"/>
    </cofactor>
</comment>
<evidence type="ECO:0000256" key="2">
    <source>
        <dbReference type="ARBA" id="ARBA00005988"/>
    </source>
</evidence>
<evidence type="ECO:0000256" key="6">
    <source>
        <dbReference type="ARBA" id="ARBA00023049"/>
    </source>
</evidence>
<accession>A0ABW5NC17</accession>
<dbReference type="SUPFAM" id="SSF53187">
    <property type="entry name" value="Zn-dependent exopeptidases"/>
    <property type="match status" value="1"/>
</dbReference>
<dbReference type="Gene3D" id="3.40.630.10">
    <property type="entry name" value="Zn peptidases"/>
    <property type="match status" value="1"/>
</dbReference>
<keyword evidence="10" id="KW-1185">Reference proteome</keyword>
<keyword evidence="4" id="KW-0378">Hydrolase</keyword>
<comment type="caution">
    <text evidence="9">The sequence shown here is derived from an EMBL/GenBank/DDBJ whole genome shotgun (WGS) entry which is preliminary data.</text>
</comment>
<dbReference type="PANTHER" id="PTHR11705">
    <property type="entry name" value="PROTEASE FAMILY M14 CARBOXYPEPTIDASE A,B"/>
    <property type="match status" value="1"/>
</dbReference>
<keyword evidence="3" id="KW-0645">Protease</keyword>
<keyword evidence="9" id="KW-0121">Carboxypeptidase</keyword>
<evidence type="ECO:0000256" key="3">
    <source>
        <dbReference type="ARBA" id="ARBA00022670"/>
    </source>
</evidence>
<keyword evidence="5" id="KW-0862">Zinc</keyword>
<evidence type="ECO:0000259" key="8">
    <source>
        <dbReference type="PROSITE" id="PS52035"/>
    </source>
</evidence>
<dbReference type="Proteomes" id="UP001597459">
    <property type="component" value="Unassembled WGS sequence"/>
</dbReference>
<proteinExistence type="inferred from homology"/>
<protein>
    <submittedName>
        <fullName evidence="9">M14 family zinc carboxypeptidase</fullName>
    </submittedName>
</protein>
<dbReference type="PANTHER" id="PTHR11705:SF143">
    <property type="entry name" value="SLL0236 PROTEIN"/>
    <property type="match status" value="1"/>
</dbReference>
<organism evidence="9 10">
    <name type="scientific">Aquimarina hainanensis</name>
    <dbReference type="NCBI Taxonomy" id="1578017"/>
    <lineage>
        <taxon>Bacteria</taxon>
        <taxon>Pseudomonadati</taxon>
        <taxon>Bacteroidota</taxon>
        <taxon>Flavobacteriia</taxon>
        <taxon>Flavobacteriales</taxon>
        <taxon>Flavobacteriaceae</taxon>
        <taxon>Aquimarina</taxon>
    </lineage>
</organism>
<gene>
    <name evidence="9" type="ORF">ACFSTE_19725</name>
</gene>
<comment type="similarity">
    <text evidence="2 7">Belongs to the peptidase M14 family.</text>
</comment>
<feature type="domain" description="Peptidase M14" evidence="8">
    <location>
        <begin position="9"/>
        <end position="272"/>
    </location>
</feature>
<dbReference type="EMBL" id="JBHULX010000039">
    <property type="protein sequence ID" value="MFD2593077.1"/>
    <property type="molecule type" value="Genomic_DNA"/>
</dbReference>
<dbReference type="InterPro" id="IPR000834">
    <property type="entry name" value="Peptidase_M14"/>
</dbReference>
<dbReference type="GO" id="GO:0004180">
    <property type="term" value="F:carboxypeptidase activity"/>
    <property type="evidence" value="ECO:0007669"/>
    <property type="project" value="UniProtKB-KW"/>
</dbReference>
<evidence type="ECO:0000313" key="10">
    <source>
        <dbReference type="Proteomes" id="UP001597459"/>
    </source>
</evidence>
<keyword evidence="6" id="KW-0482">Metalloprotease</keyword>
<dbReference type="PROSITE" id="PS52035">
    <property type="entry name" value="PEPTIDASE_M14"/>
    <property type="match status" value="1"/>
</dbReference>
<evidence type="ECO:0000256" key="4">
    <source>
        <dbReference type="ARBA" id="ARBA00022801"/>
    </source>
</evidence>
<reference evidence="10" key="1">
    <citation type="journal article" date="2019" name="Int. J. Syst. Evol. Microbiol.">
        <title>The Global Catalogue of Microorganisms (GCM) 10K type strain sequencing project: providing services to taxonomists for standard genome sequencing and annotation.</title>
        <authorList>
            <consortium name="The Broad Institute Genomics Platform"/>
            <consortium name="The Broad Institute Genome Sequencing Center for Infectious Disease"/>
            <person name="Wu L."/>
            <person name="Ma J."/>
        </authorList>
    </citation>
    <scope>NUCLEOTIDE SEQUENCE [LARGE SCALE GENOMIC DNA]</scope>
    <source>
        <strain evidence="10">KCTC 42423</strain>
    </source>
</reference>
<name>A0ABW5NC17_9FLAO</name>
<dbReference type="RefSeq" id="WP_176029952.1">
    <property type="nucleotide sequence ID" value="NZ_JBHULX010000039.1"/>
</dbReference>
<evidence type="ECO:0000256" key="1">
    <source>
        <dbReference type="ARBA" id="ARBA00001947"/>
    </source>
</evidence>
<sequence>MNIERLKTAFANYKESSLFGRYIHLEHIEPLLKSLSDTIEVTVIGRSENNAPIYMTRLGNGKKKLLYWSQMHGNESTTTKAVFDFINTLIAADNEISSTVLENCSLYIIPILNPDGAKAYTRLNYNSVDLNRDAQDLTQKESVVLKKVIDELQPDFAFNLHGQRTIFSAGETNASAIVSFLSAAGDQERSISPSRKIAMEVIAEMNTILQQCIPDSVGRYDDGFNINCTGDTMEFRGIPTVLFEAGHYPTDYDREKTRALIYYSLISSALYLASNTVTGDQFEAYFTIPENEKCFYDIIIREVLLEGEIVDIGVQYEEKLIENEVKFIPKVAEIGNLEKKFGHREIFGKKRAIRYYNDVVEIVREVVLPKITLDFEIFSLELSKS</sequence>
<feature type="active site" description="Proton donor/acceptor" evidence="7">
    <location>
        <position position="234"/>
    </location>
</feature>